<proteinExistence type="predicted"/>
<dbReference type="Gene3D" id="3.40.50.10610">
    <property type="entry name" value="ABC-type transport auxiliary lipoprotein component"/>
    <property type="match status" value="1"/>
</dbReference>
<dbReference type="InterPro" id="IPR038180">
    <property type="entry name" value="FlgT_N_sf"/>
</dbReference>
<dbReference type="EMBL" id="RPOK01000006">
    <property type="protein sequence ID" value="RPJ64943.1"/>
    <property type="molecule type" value="Genomic_DNA"/>
</dbReference>
<sequence>MIDKIIGNILMGLISLSLISSGQVYAAWYQAQGQALIINGDKQLAKQQATEEAIRQALLFAGASITSSQTLTNGLLQRDALQVNASGEVKRVEKVSERWHDDYVTVTIRADIFPKKRQCLQSDALKSIVAAPFSVRDPSQFLDGDIQAFNHSLVLQLQNAIKHYNGNVSLDHITPFTVSWVNSRNQQQASSLGKQYDAQLALFGHIEDVSVVRTVSTWNPFTQPEAERRLAFRIRLIDTINNAVLLDKAYQMKSAWEYKVHEKVDTGSDFFWQSAYGKTIQREISLIVEDVAHAVECQPTTGRVLSVANNQISINLGKMHGLEMGDILSLYQMQTLTDDRGLHYQQYNLHPEKLIVTQINYDNAVMVAENGGLLGNIQPNDFVIHN</sequence>
<feature type="domain" description="Flagellar assembly protein T C-terminal" evidence="1">
    <location>
        <begin position="309"/>
        <end position="384"/>
    </location>
</feature>
<gene>
    <name evidence="4" type="ORF">DRW07_16620</name>
</gene>
<feature type="domain" description="Flagellar assembly protein T N-terminal" evidence="3">
    <location>
        <begin position="27"/>
        <end position="114"/>
    </location>
</feature>
<dbReference type="OrthoDB" id="8778507at2"/>
<evidence type="ECO:0000259" key="1">
    <source>
        <dbReference type="Pfam" id="PF16538"/>
    </source>
</evidence>
<dbReference type="Pfam" id="PF16539">
    <property type="entry name" value="FlgT_M"/>
    <property type="match status" value="1"/>
</dbReference>
<dbReference type="InterPro" id="IPR032370">
    <property type="entry name" value="FlgT_N"/>
</dbReference>
<dbReference type="Gene3D" id="2.40.10.410">
    <property type="entry name" value="FlgT, C-terminal domain"/>
    <property type="match status" value="1"/>
</dbReference>
<dbReference type="AlphaFoldDB" id="A0A3N5XX51"/>
<evidence type="ECO:0000259" key="2">
    <source>
        <dbReference type="Pfam" id="PF16539"/>
    </source>
</evidence>
<reference evidence="4 5" key="1">
    <citation type="submission" date="2018-11" db="EMBL/GenBank/DDBJ databases">
        <authorList>
            <person name="Ye M.-Q."/>
            <person name="Du Z.-J."/>
        </authorList>
    </citation>
    <scope>NUCLEOTIDE SEQUENCE [LARGE SCALE GENOMIC DNA]</scope>
    <source>
        <strain evidence="4 5">U0105</strain>
    </source>
</reference>
<accession>A0A3N5XX51</accession>
<dbReference type="Pfam" id="PF16548">
    <property type="entry name" value="FlgT_N"/>
    <property type="match status" value="1"/>
</dbReference>
<organism evidence="4 5">
    <name type="scientific">Alteromonas sediminis</name>
    <dbReference type="NCBI Taxonomy" id="2259342"/>
    <lineage>
        <taxon>Bacteria</taxon>
        <taxon>Pseudomonadati</taxon>
        <taxon>Pseudomonadota</taxon>
        <taxon>Gammaproteobacteria</taxon>
        <taxon>Alteromonadales</taxon>
        <taxon>Alteromonadaceae</taxon>
        <taxon>Alteromonas/Salinimonas group</taxon>
        <taxon>Alteromonas</taxon>
    </lineage>
</organism>
<evidence type="ECO:0008006" key="6">
    <source>
        <dbReference type="Google" id="ProtNLM"/>
    </source>
</evidence>
<dbReference type="Proteomes" id="UP000275281">
    <property type="component" value="Unassembled WGS sequence"/>
</dbReference>
<dbReference type="Gene3D" id="3.30.1660.40">
    <property type="entry name" value="FlgT, N-terminal domain"/>
    <property type="match status" value="1"/>
</dbReference>
<dbReference type="RefSeq" id="WP_124029072.1">
    <property type="nucleotide sequence ID" value="NZ_JBHRSN010000013.1"/>
</dbReference>
<evidence type="ECO:0000313" key="5">
    <source>
        <dbReference type="Proteomes" id="UP000275281"/>
    </source>
</evidence>
<evidence type="ECO:0000313" key="4">
    <source>
        <dbReference type="EMBL" id="RPJ64943.1"/>
    </source>
</evidence>
<feature type="domain" description="Flagellar assembly protein T middle" evidence="2">
    <location>
        <begin position="118"/>
        <end position="266"/>
    </location>
</feature>
<name>A0A3N5XX51_9ALTE</name>
<dbReference type="InterPro" id="IPR032386">
    <property type="entry name" value="FlgT_M"/>
</dbReference>
<protein>
    <recommendedName>
        <fullName evidence="6">Flagellar biosynthesis protein FlgT</fullName>
    </recommendedName>
</protein>
<evidence type="ECO:0000259" key="3">
    <source>
        <dbReference type="Pfam" id="PF16548"/>
    </source>
</evidence>
<dbReference type="InterPro" id="IPR038165">
    <property type="entry name" value="FlgT_C_sf"/>
</dbReference>
<dbReference type="Pfam" id="PF16538">
    <property type="entry name" value="FlgT_C"/>
    <property type="match status" value="1"/>
</dbReference>
<dbReference type="InterPro" id="IPR032388">
    <property type="entry name" value="FlgT_C"/>
</dbReference>
<comment type="caution">
    <text evidence="4">The sequence shown here is derived from an EMBL/GenBank/DDBJ whole genome shotgun (WGS) entry which is preliminary data.</text>
</comment>
<keyword evidence="5" id="KW-1185">Reference proteome</keyword>